<reference evidence="4" key="1">
    <citation type="submission" date="2017-09" db="EMBL/GenBank/DDBJ databases">
        <title>Depth-based differentiation of microbial function through sediment-hosted aquifers and enrichment of novel symbionts in the deep terrestrial subsurface.</title>
        <authorList>
            <person name="Probst A.J."/>
            <person name="Ladd B."/>
            <person name="Jarett J.K."/>
            <person name="Geller-Mcgrath D.E."/>
            <person name="Sieber C.M.K."/>
            <person name="Emerson J.B."/>
            <person name="Anantharaman K."/>
            <person name="Thomas B.C."/>
            <person name="Malmstrom R."/>
            <person name="Stieglmeier M."/>
            <person name="Klingl A."/>
            <person name="Woyke T."/>
            <person name="Ryan C.M."/>
            <person name="Banfield J.F."/>
        </authorList>
    </citation>
    <scope>NUCLEOTIDE SEQUENCE [LARGE SCALE GENOMIC DNA]</scope>
</reference>
<evidence type="ECO:0000313" key="3">
    <source>
        <dbReference type="EMBL" id="PIV50966.1"/>
    </source>
</evidence>
<proteinExistence type="predicted"/>
<feature type="transmembrane region" description="Helical" evidence="1">
    <location>
        <begin position="20"/>
        <end position="44"/>
    </location>
</feature>
<dbReference type="Pfam" id="PF18920">
    <property type="entry name" value="DUF5671"/>
    <property type="match status" value="1"/>
</dbReference>
<dbReference type="Proteomes" id="UP000228896">
    <property type="component" value="Unassembled WGS sequence"/>
</dbReference>
<keyword evidence="1" id="KW-1133">Transmembrane helix</keyword>
<evidence type="ECO:0000313" key="4">
    <source>
        <dbReference type="Proteomes" id="UP000228896"/>
    </source>
</evidence>
<dbReference type="AlphaFoldDB" id="A0A2M7DMF9"/>
<feature type="domain" description="DUF5671" evidence="2">
    <location>
        <begin position="19"/>
        <end position="152"/>
    </location>
</feature>
<name>A0A2M7DMF9_9BACT</name>
<keyword evidence="1" id="KW-0472">Membrane</keyword>
<protein>
    <recommendedName>
        <fullName evidence="2">DUF5671 domain-containing protein</fullName>
    </recommendedName>
</protein>
<evidence type="ECO:0000259" key="2">
    <source>
        <dbReference type="Pfam" id="PF18920"/>
    </source>
</evidence>
<feature type="transmembrane region" description="Helical" evidence="1">
    <location>
        <begin position="64"/>
        <end position="82"/>
    </location>
</feature>
<accession>A0A2M7DMF9</accession>
<comment type="caution">
    <text evidence="3">The sequence shown here is derived from an EMBL/GenBank/DDBJ whole genome shotgun (WGS) entry which is preliminary data.</text>
</comment>
<dbReference type="EMBL" id="PETS01000091">
    <property type="protein sequence ID" value="PIV50966.1"/>
    <property type="molecule type" value="Genomic_DNA"/>
</dbReference>
<dbReference type="InterPro" id="IPR043728">
    <property type="entry name" value="DUF5671"/>
</dbReference>
<organism evidence="3 4">
    <name type="scientific">Candidatus Falkowbacteria bacterium CG02_land_8_20_14_3_00_36_14</name>
    <dbReference type="NCBI Taxonomy" id="1974560"/>
    <lineage>
        <taxon>Bacteria</taxon>
        <taxon>Candidatus Falkowiibacteriota</taxon>
    </lineage>
</organism>
<sequence length="315" mass="36017">MEQTISQTTKIESNVAKSAFFYMLSMVALVFMALSTGMIIFQIINKNIADAISNYSGVFSQEALKFAISAIIISTPIYYLVMRQINKNLFSGKIDKNSGVRKWLTYFILFVSSVVVIGWLIGIINSFLGGELTIKFVFKAITAVLISAVIFTYYLYDIKRENVVNIKDKTITIYSYATLAIVIIVLIASFFFIDSPAKTRNINYDDLIIQKFSTIDNAINNYYNDNKKLPANLDELKSDINYLIDSDLENPLTKKKFDYKAIDNNKYELCADFKTSNRNDNDINQYPYGKRWIHDEGYQCIRQNVVDISKPVITD</sequence>
<evidence type="ECO:0000256" key="1">
    <source>
        <dbReference type="SAM" id="Phobius"/>
    </source>
</evidence>
<feature type="transmembrane region" description="Helical" evidence="1">
    <location>
        <begin position="136"/>
        <end position="156"/>
    </location>
</feature>
<gene>
    <name evidence="3" type="ORF">COS18_03555</name>
</gene>
<feature type="transmembrane region" description="Helical" evidence="1">
    <location>
        <begin position="103"/>
        <end position="124"/>
    </location>
</feature>
<feature type="transmembrane region" description="Helical" evidence="1">
    <location>
        <begin position="176"/>
        <end position="193"/>
    </location>
</feature>
<keyword evidence="1" id="KW-0812">Transmembrane</keyword>